<evidence type="ECO:0000256" key="1">
    <source>
        <dbReference type="ARBA" id="ARBA00012528"/>
    </source>
</evidence>
<evidence type="ECO:0000313" key="5">
    <source>
        <dbReference type="EMBL" id="ACT18221.1"/>
    </source>
</evidence>
<dbReference type="HOGENOM" id="CLU_399425_0_0_7"/>
<dbReference type="Pfam" id="PF00990">
    <property type="entry name" value="GGDEF"/>
    <property type="match status" value="1"/>
</dbReference>
<dbReference type="PROSITE" id="PS50887">
    <property type="entry name" value="GGDEF"/>
    <property type="match status" value="1"/>
</dbReference>
<sequence>MGKGPDKKLFEDLLAGLKSLPALAPYSLTLYCRKPSRGEFENCSSLVEDALCRDVAQQFFEPNMEVYFLEGTTSVCRYGGGFFGFVIPFQIGSDEFCLVGDGVRDDSIDLWQLAALARSGGGEVFSLFPYVESLCTASLADVEQVAHELAQEVAKRVEKLSLAPQAPPLLPSSSAAAGEPGEEHCDPRLDAVARSLEELDQANTVTETIGLCCETLITHFNSPKTAIALRDASGTSFQVSGVWGLPEDLGSIPADSIHLFIAKDRRAKTVIFDAQMRGVLPALQATVCTCFPLRCQDERLGFVALFDVAPTKSDALLLSMLAGATAAKLSRIIKDAEQSKENALSQRLMSLTNTLLQVDSKDELYQAILEIAAELIDATQGSVMLIDKDGQNMHIVFTLGMTLNVARCLPVKVGKGIAGMVAQSGQPLLINDVEKDSRVAMANRLRFKSKSLICMPLKLKDKIIGVLNLSDKKNLAPFTDADLQVLTSFANLASLMIERTEVLEESERFEQLSVTDALTGLYNRRFLKNRLEEELNRSIRQGLNLTVIFIDLDFFKNYNDLCGHLAGDDALRITAEIIKASLRDMDIVARYGGEEFCAVLPGTSKVEAMIVAERIRSEIEREKFPGESEIPQVRLTASLGVASFPEDGRTFTALVHASDVALYEAKAGGRNRIVAARTSPGQKETPIPATSPAKTAKTLDFNAYLEASAGAKG</sequence>
<dbReference type="SUPFAM" id="SSF55781">
    <property type="entry name" value="GAF domain-like"/>
    <property type="match status" value="2"/>
</dbReference>
<dbReference type="InterPro" id="IPR029787">
    <property type="entry name" value="Nucleotide_cyclase"/>
</dbReference>
<dbReference type="SUPFAM" id="SSF55073">
    <property type="entry name" value="Nucleotide cyclase"/>
    <property type="match status" value="1"/>
</dbReference>
<dbReference type="InterPro" id="IPR000160">
    <property type="entry name" value="GGDEF_dom"/>
</dbReference>
<dbReference type="Gene3D" id="3.30.450.40">
    <property type="match status" value="1"/>
</dbReference>
<dbReference type="STRING" id="443144.GM21_2169"/>
<dbReference type="FunFam" id="3.30.70.270:FF:000001">
    <property type="entry name" value="Diguanylate cyclase domain protein"/>
    <property type="match status" value="1"/>
</dbReference>
<dbReference type="PANTHER" id="PTHR45138:SF9">
    <property type="entry name" value="DIGUANYLATE CYCLASE DGCM-RELATED"/>
    <property type="match status" value="1"/>
</dbReference>
<evidence type="ECO:0000256" key="3">
    <source>
        <dbReference type="SAM" id="MobiDB-lite"/>
    </source>
</evidence>
<feature type="region of interest" description="Disordered" evidence="3">
    <location>
        <begin position="165"/>
        <end position="184"/>
    </location>
</feature>
<dbReference type="InterPro" id="IPR029016">
    <property type="entry name" value="GAF-like_dom_sf"/>
</dbReference>
<dbReference type="GO" id="GO:0005886">
    <property type="term" value="C:plasma membrane"/>
    <property type="evidence" value="ECO:0007669"/>
    <property type="project" value="TreeGrafter"/>
</dbReference>
<dbReference type="Gene3D" id="3.30.70.270">
    <property type="match status" value="1"/>
</dbReference>
<dbReference type="InterPro" id="IPR043128">
    <property type="entry name" value="Rev_trsase/Diguanyl_cyclase"/>
</dbReference>
<protein>
    <recommendedName>
        <fullName evidence="1">diguanylate cyclase</fullName>
        <ecNumber evidence="1">2.7.7.65</ecNumber>
    </recommendedName>
</protein>
<dbReference type="KEGG" id="gem:GM21_2169"/>
<evidence type="ECO:0000259" key="4">
    <source>
        <dbReference type="PROSITE" id="PS50887"/>
    </source>
</evidence>
<dbReference type="PANTHER" id="PTHR45138">
    <property type="entry name" value="REGULATORY COMPONENTS OF SENSORY TRANSDUCTION SYSTEM"/>
    <property type="match status" value="1"/>
</dbReference>
<dbReference type="GO" id="GO:0043709">
    <property type="term" value="P:cell adhesion involved in single-species biofilm formation"/>
    <property type="evidence" value="ECO:0007669"/>
    <property type="project" value="TreeGrafter"/>
</dbReference>
<dbReference type="InterPro" id="IPR050469">
    <property type="entry name" value="Diguanylate_Cyclase"/>
</dbReference>
<gene>
    <name evidence="5" type="ordered locus">GM21_2169</name>
</gene>
<dbReference type="SMART" id="SM00267">
    <property type="entry name" value="GGDEF"/>
    <property type="match status" value="1"/>
</dbReference>
<dbReference type="NCBIfam" id="TIGR00254">
    <property type="entry name" value="GGDEF"/>
    <property type="match status" value="1"/>
</dbReference>
<dbReference type="eggNOG" id="COG2203">
    <property type="taxonomic scope" value="Bacteria"/>
</dbReference>
<dbReference type="Pfam" id="PF13185">
    <property type="entry name" value="GAF_2"/>
    <property type="match status" value="1"/>
</dbReference>
<dbReference type="eggNOG" id="COG3706">
    <property type="taxonomic scope" value="Bacteria"/>
</dbReference>
<dbReference type="EMBL" id="CP001661">
    <property type="protein sequence ID" value="ACT18221.1"/>
    <property type="molecule type" value="Genomic_DNA"/>
</dbReference>
<dbReference type="GO" id="GO:0052621">
    <property type="term" value="F:diguanylate cyclase activity"/>
    <property type="evidence" value="ECO:0007669"/>
    <property type="project" value="UniProtKB-EC"/>
</dbReference>
<name>C6E9C6_GEOSM</name>
<dbReference type="EC" id="2.7.7.65" evidence="1"/>
<reference evidence="5" key="1">
    <citation type="submission" date="2009-07" db="EMBL/GenBank/DDBJ databases">
        <title>Complete sequence of Geobacter sp. M21.</title>
        <authorList>
            <consortium name="US DOE Joint Genome Institute"/>
            <person name="Lucas S."/>
            <person name="Copeland A."/>
            <person name="Lapidus A."/>
            <person name="Glavina del Rio T."/>
            <person name="Dalin E."/>
            <person name="Tice H."/>
            <person name="Bruce D."/>
            <person name="Goodwin L."/>
            <person name="Pitluck S."/>
            <person name="Saunders E."/>
            <person name="Brettin T."/>
            <person name="Detter J.C."/>
            <person name="Han C."/>
            <person name="Larimer F."/>
            <person name="Land M."/>
            <person name="Hauser L."/>
            <person name="Kyrpides N."/>
            <person name="Ovchinnikova G."/>
            <person name="Lovley D."/>
        </authorList>
    </citation>
    <scope>NUCLEOTIDE SEQUENCE [LARGE SCALE GENOMIC DNA]</scope>
    <source>
        <strain evidence="5">M21</strain>
    </source>
</reference>
<comment type="catalytic activity">
    <reaction evidence="2">
        <text>2 GTP = 3',3'-c-di-GMP + 2 diphosphate</text>
        <dbReference type="Rhea" id="RHEA:24898"/>
        <dbReference type="ChEBI" id="CHEBI:33019"/>
        <dbReference type="ChEBI" id="CHEBI:37565"/>
        <dbReference type="ChEBI" id="CHEBI:58805"/>
        <dbReference type="EC" id="2.7.7.65"/>
    </reaction>
</comment>
<dbReference type="CDD" id="cd01949">
    <property type="entry name" value="GGDEF"/>
    <property type="match status" value="1"/>
</dbReference>
<organism evidence="5">
    <name type="scientific">Geobacter sp. (strain M21)</name>
    <dbReference type="NCBI Taxonomy" id="443144"/>
    <lineage>
        <taxon>Bacteria</taxon>
        <taxon>Pseudomonadati</taxon>
        <taxon>Thermodesulfobacteriota</taxon>
        <taxon>Desulfuromonadia</taxon>
        <taxon>Geobacterales</taxon>
        <taxon>Geobacteraceae</taxon>
        <taxon>Geobacter</taxon>
    </lineage>
</organism>
<dbReference type="AlphaFoldDB" id="C6E9C6"/>
<dbReference type="GO" id="GO:1902201">
    <property type="term" value="P:negative regulation of bacterial-type flagellum-dependent cell motility"/>
    <property type="evidence" value="ECO:0007669"/>
    <property type="project" value="TreeGrafter"/>
</dbReference>
<feature type="domain" description="GGDEF" evidence="4">
    <location>
        <begin position="543"/>
        <end position="678"/>
    </location>
</feature>
<dbReference type="SMART" id="SM00065">
    <property type="entry name" value="GAF"/>
    <property type="match status" value="1"/>
</dbReference>
<proteinExistence type="predicted"/>
<accession>C6E9C6</accession>
<dbReference type="InterPro" id="IPR003018">
    <property type="entry name" value="GAF"/>
</dbReference>
<evidence type="ECO:0000256" key="2">
    <source>
        <dbReference type="ARBA" id="ARBA00034247"/>
    </source>
</evidence>